<gene>
    <name evidence="2" type="ORF">E1298_22460</name>
</gene>
<evidence type="ECO:0000313" key="3">
    <source>
        <dbReference type="Proteomes" id="UP000294513"/>
    </source>
</evidence>
<proteinExistence type="predicted"/>
<evidence type="ECO:0000256" key="1">
    <source>
        <dbReference type="SAM" id="Phobius"/>
    </source>
</evidence>
<sequence>MVELHVRNPLPDRGADVQPLFPDAGKRQFGVEGEGKMVAEILLTAMGAALLLIAAAAPGLTTAERCQLALVGTVTIVNTLCGGVPMVVGVMALRAKVAER</sequence>
<dbReference type="AlphaFoldDB" id="A0A4R5BG24"/>
<dbReference type="EMBL" id="SMKU01000122">
    <property type="protein sequence ID" value="TDD82632.1"/>
    <property type="molecule type" value="Genomic_DNA"/>
</dbReference>
<feature type="transmembrane region" description="Helical" evidence="1">
    <location>
        <begin position="69"/>
        <end position="93"/>
    </location>
</feature>
<keyword evidence="1" id="KW-1133">Transmembrane helix</keyword>
<accession>A0A4R5BG24</accession>
<feature type="transmembrane region" description="Helical" evidence="1">
    <location>
        <begin position="37"/>
        <end position="57"/>
    </location>
</feature>
<keyword evidence="3" id="KW-1185">Reference proteome</keyword>
<dbReference type="RefSeq" id="WP_131896355.1">
    <property type="nucleotide sequence ID" value="NZ_SMKU01000122.1"/>
</dbReference>
<comment type="caution">
    <text evidence="2">The sequence shown here is derived from an EMBL/GenBank/DDBJ whole genome shotgun (WGS) entry which is preliminary data.</text>
</comment>
<organism evidence="2 3">
    <name type="scientific">Actinomadura rubrisoli</name>
    <dbReference type="NCBI Taxonomy" id="2530368"/>
    <lineage>
        <taxon>Bacteria</taxon>
        <taxon>Bacillati</taxon>
        <taxon>Actinomycetota</taxon>
        <taxon>Actinomycetes</taxon>
        <taxon>Streptosporangiales</taxon>
        <taxon>Thermomonosporaceae</taxon>
        <taxon>Actinomadura</taxon>
    </lineage>
</organism>
<keyword evidence="1" id="KW-0472">Membrane</keyword>
<protein>
    <submittedName>
        <fullName evidence="2">Uncharacterized protein</fullName>
    </submittedName>
</protein>
<dbReference type="Proteomes" id="UP000294513">
    <property type="component" value="Unassembled WGS sequence"/>
</dbReference>
<name>A0A4R5BG24_9ACTN</name>
<reference evidence="2 3" key="1">
    <citation type="submission" date="2019-03" db="EMBL/GenBank/DDBJ databases">
        <title>Draft genome sequences of novel Actinobacteria.</title>
        <authorList>
            <person name="Sahin N."/>
            <person name="Ay H."/>
            <person name="Saygin H."/>
        </authorList>
    </citation>
    <scope>NUCLEOTIDE SEQUENCE [LARGE SCALE GENOMIC DNA]</scope>
    <source>
        <strain evidence="2 3">H3C3</strain>
    </source>
</reference>
<evidence type="ECO:0000313" key="2">
    <source>
        <dbReference type="EMBL" id="TDD82632.1"/>
    </source>
</evidence>
<keyword evidence="1" id="KW-0812">Transmembrane</keyword>